<dbReference type="PANTHER" id="PTHR33237">
    <property type="entry name" value="F2P16.13 PROTEIN-RELATED"/>
    <property type="match status" value="1"/>
</dbReference>
<reference evidence="3" key="2">
    <citation type="submission" date="2025-08" db="UniProtKB">
        <authorList>
            <consortium name="RefSeq"/>
        </authorList>
    </citation>
    <scope>IDENTIFICATION</scope>
    <source>
        <tissue evidence="3">Young leaves</tissue>
    </source>
</reference>
<dbReference type="PANTHER" id="PTHR33237:SF46">
    <property type="entry name" value="OS01G0606100 PROTEIN"/>
    <property type="match status" value="1"/>
</dbReference>
<name>A0A8B9ACB0_PHODC</name>
<evidence type="ECO:0000256" key="1">
    <source>
        <dbReference type="SAM" id="MobiDB-lite"/>
    </source>
</evidence>
<organism evidence="2 3">
    <name type="scientific">Phoenix dactylifera</name>
    <name type="common">Date palm</name>
    <dbReference type="NCBI Taxonomy" id="42345"/>
    <lineage>
        <taxon>Eukaryota</taxon>
        <taxon>Viridiplantae</taxon>
        <taxon>Streptophyta</taxon>
        <taxon>Embryophyta</taxon>
        <taxon>Tracheophyta</taxon>
        <taxon>Spermatophyta</taxon>
        <taxon>Magnoliopsida</taxon>
        <taxon>Liliopsida</taxon>
        <taxon>Arecaceae</taxon>
        <taxon>Coryphoideae</taxon>
        <taxon>Phoeniceae</taxon>
        <taxon>Phoenix</taxon>
    </lineage>
</organism>
<dbReference type="Proteomes" id="UP000228380">
    <property type="component" value="Chromosome 4"/>
</dbReference>
<proteinExistence type="predicted"/>
<dbReference type="RefSeq" id="XP_038981578.1">
    <property type="nucleotide sequence ID" value="XM_039125650.1"/>
</dbReference>
<dbReference type="GeneID" id="120110513"/>
<feature type="compositionally biased region" description="Acidic residues" evidence="1">
    <location>
        <begin position="78"/>
        <end position="88"/>
    </location>
</feature>
<reference evidence="2" key="1">
    <citation type="journal article" date="2019" name="Nat. Commun.">
        <title>Genome-wide association mapping of date palm fruit traits.</title>
        <authorList>
            <person name="Hazzouri K.M."/>
            <person name="Gros-Balthazard M."/>
            <person name="Flowers J.M."/>
            <person name="Copetti D."/>
            <person name="Lemansour A."/>
            <person name="Lebrun M."/>
            <person name="Masmoudi K."/>
            <person name="Ferrand S."/>
            <person name="Dhar M.I."/>
            <person name="Fresquez Z.A."/>
            <person name="Rosas U."/>
            <person name="Zhang J."/>
            <person name="Talag J."/>
            <person name="Lee S."/>
            <person name="Kudrna D."/>
            <person name="Powell R.F."/>
            <person name="Leitch I.J."/>
            <person name="Krueger R.R."/>
            <person name="Wing R.A."/>
            <person name="Amiri K.M.A."/>
            <person name="Purugganan M.D."/>
        </authorList>
    </citation>
    <scope>NUCLEOTIDE SEQUENCE [LARGE SCALE GENOMIC DNA]</scope>
    <source>
        <strain evidence="2">cv. Khalas</strain>
    </source>
</reference>
<dbReference type="AlphaFoldDB" id="A0A8B9ACB0"/>
<accession>A0A8B9ACB0</accession>
<sequence>MAIGDLFDTVSVLVNTCTKHMSRATRRVRSHRTFSKLSLSKSKAAPFLARGGGFIPFLHAKNKGDKGRGDDDRRSNSSEEEEEMEEEERLWQRTILMGEKCQPLDFSGAIYYDSAGRQLKELPVPRSPLRSPLPSFAFHNAVVHSEKVAKSN</sequence>
<dbReference type="KEGG" id="pda:120110513"/>
<evidence type="ECO:0000313" key="2">
    <source>
        <dbReference type="Proteomes" id="UP000228380"/>
    </source>
</evidence>
<dbReference type="OrthoDB" id="755532at2759"/>
<feature type="region of interest" description="Disordered" evidence="1">
    <location>
        <begin position="59"/>
        <end position="89"/>
    </location>
</feature>
<feature type="compositionally biased region" description="Basic and acidic residues" evidence="1">
    <location>
        <begin position="62"/>
        <end position="77"/>
    </location>
</feature>
<evidence type="ECO:0000313" key="3">
    <source>
        <dbReference type="RefSeq" id="XP_038981578.1"/>
    </source>
</evidence>
<protein>
    <submittedName>
        <fullName evidence="3">Uncharacterized protein LOC120110513</fullName>
    </submittedName>
</protein>
<keyword evidence="2" id="KW-1185">Reference proteome</keyword>
<gene>
    <name evidence="3" type="primary">LOC120110513</name>
</gene>